<accession>J0WWU8</accession>
<keyword evidence="3" id="KW-1185">Reference proteome</keyword>
<feature type="coiled-coil region" evidence="1">
    <location>
        <begin position="747"/>
        <end position="774"/>
    </location>
</feature>
<evidence type="ECO:0000256" key="1">
    <source>
        <dbReference type="SAM" id="Coils"/>
    </source>
</evidence>
<gene>
    <name evidence="2" type="ORF">AURDEDRAFT_154222</name>
</gene>
<name>J0WWU8_AURST</name>
<proteinExistence type="predicted"/>
<dbReference type="AlphaFoldDB" id="J0WWU8"/>
<reference evidence="3" key="1">
    <citation type="journal article" date="2012" name="Science">
        <title>The Paleozoic origin of enzymatic lignin decomposition reconstructed from 31 fungal genomes.</title>
        <authorList>
            <person name="Floudas D."/>
            <person name="Binder M."/>
            <person name="Riley R."/>
            <person name="Barry K."/>
            <person name="Blanchette R.A."/>
            <person name="Henrissat B."/>
            <person name="Martinez A.T."/>
            <person name="Otillar R."/>
            <person name="Spatafora J.W."/>
            <person name="Yadav J.S."/>
            <person name="Aerts A."/>
            <person name="Benoit I."/>
            <person name="Boyd A."/>
            <person name="Carlson A."/>
            <person name="Copeland A."/>
            <person name="Coutinho P.M."/>
            <person name="de Vries R.P."/>
            <person name="Ferreira P."/>
            <person name="Findley K."/>
            <person name="Foster B."/>
            <person name="Gaskell J."/>
            <person name="Glotzer D."/>
            <person name="Gorecki P."/>
            <person name="Heitman J."/>
            <person name="Hesse C."/>
            <person name="Hori C."/>
            <person name="Igarashi K."/>
            <person name="Jurgens J.A."/>
            <person name="Kallen N."/>
            <person name="Kersten P."/>
            <person name="Kohler A."/>
            <person name="Kuees U."/>
            <person name="Kumar T.K.A."/>
            <person name="Kuo A."/>
            <person name="LaButti K."/>
            <person name="Larrondo L.F."/>
            <person name="Lindquist E."/>
            <person name="Ling A."/>
            <person name="Lombard V."/>
            <person name="Lucas S."/>
            <person name="Lundell T."/>
            <person name="Martin R."/>
            <person name="McLaughlin D.J."/>
            <person name="Morgenstern I."/>
            <person name="Morin E."/>
            <person name="Murat C."/>
            <person name="Nagy L.G."/>
            <person name="Nolan M."/>
            <person name="Ohm R.A."/>
            <person name="Patyshakuliyeva A."/>
            <person name="Rokas A."/>
            <person name="Ruiz-Duenas F.J."/>
            <person name="Sabat G."/>
            <person name="Salamov A."/>
            <person name="Samejima M."/>
            <person name="Schmutz J."/>
            <person name="Slot J.C."/>
            <person name="St John F."/>
            <person name="Stenlid J."/>
            <person name="Sun H."/>
            <person name="Sun S."/>
            <person name="Syed K."/>
            <person name="Tsang A."/>
            <person name="Wiebenga A."/>
            <person name="Young D."/>
            <person name="Pisabarro A."/>
            <person name="Eastwood D.C."/>
            <person name="Martin F."/>
            <person name="Cullen D."/>
            <person name="Grigoriev I.V."/>
            <person name="Hibbett D.S."/>
        </authorList>
    </citation>
    <scope>NUCLEOTIDE SEQUENCE [LARGE SCALE GENOMIC DNA]</scope>
    <source>
        <strain evidence="3">TFB10046</strain>
    </source>
</reference>
<dbReference type="InParanoid" id="J0WWU8"/>
<evidence type="ECO:0000313" key="2">
    <source>
        <dbReference type="EMBL" id="EJD37999.1"/>
    </source>
</evidence>
<sequence length="780" mass="88123">MLRAMPSLEMLCLNGYTFPWNESIFRRPEVPGPLRSVIVHHALEGVFDTVHAFFRALGAVQFTYDTRRGAGRAFASVREAVNHCATVVALELGEWHCALADRRPAPDGNLVRVRLEWDAAEGLPRLWAAPLAFRWLVELTVREFCWPAEDLPMPDAPCLETLRILLAAPADHGFAAHYGIGFPGSIFICQTVLRCPALRTVKFIYQPVAAPVQAPPDRFLDRRLWTRFLKSMAFVGKGPKVLPVSLEDVCIFIEDCLGFGDGRLEQLSLYGVEAVDVDMAASWKFANLLADTVQILPTAETASLATVRKSVVDSDGATPESPEPPRVALRQVHVEEFASQRAEHDALFYGLLSELDSGQRARHAQFSAFLEKIQLAFDSAQAKRQDDWRATRKDLREYAIRLQEVCATQTESIRDDAAEEGIVHIERRAMHHWEASVTSLSARIGGRPEYRKAKHLCSAVKLKLRSALDAQLDIPLSPLTPDLDISPKPPPHIMIESRSHFILPTPSASGDTPLEHRLLSTALNGLGWVKIRERDGKPDFRDAFAILQWEKSFQDVSLSLDALFIRHSCMNGECDDAVIVATTMIVAFRAAESRRCMEVQRRWRSLVQQLLDMVYRLEADLIRRYSKRPPPHGPPKSMHCHLFQRERKAFLQEQLARERKFAQRQAVWRCEGAVSEATYAAAFTRALHQWEAQATQAELRRNIEFAHALERVRALHESNVARDCKELALTLEKAFVESQRARESVLLVETERLHEELRRLCDELELDSIAASQEEKPGCL</sequence>
<dbReference type="KEGG" id="adl:AURDEDRAFT_154222"/>
<protein>
    <submittedName>
        <fullName evidence="2">Uncharacterized protein</fullName>
    </submittedName>
</protein>
<dbReference type="Proteomes" id="UP000006514">
    <property type="component" value="Unassembled WGS sequence"/>
</dbReference>
<keyword evidence="1" id="KW-0175">Coiled coil</keyword>
<evidence type="ECO:0000313" key="3">
    <source>
        <dbReference type="Proteomes" id="UP000006514"/>
    </source>
</evidence>
<organism evidence="2 3">
    <name type="scientific">Auricularia subglabra (strain TFB-10046 / SS5)</name>
    <name type="common">White-rot fungus</name>
    <name type="synonym">Auricularia delicata (strain TFB10046)</name>
    <dbReference type="NCBI Taxonomy" id="717982"/>
    <lineage>
        <taxon>Eukaryota</taxon>
        <taxon>Fungi</taxon>
        <taxon>Dikarya</taxon>
        <taxon>Basidiomycota</taxon>
        <taxon>Agaricomycotina</taxon>
        <taxon>Agaricomycetes</taxon>
        <taxon>Auriculariales</taxon>
        <taxon>Auriculariaceae</taxon>
        <taxon>Auricularia</taxon>
    </lineage>
</organism>
<dbReference type="EMBL" id="JH687832">
    <property type="protein sequence ID" value="EJD37999.1"/>
    <property type="molecule type" value="Genomic_DNA"/>
</dbReference>